<proteinExistence type="inferred from homology"/>
<dbReference type="Proteomes" id="UP000320781">
    <property type="component" value="Unassembled WGS sequence"/>
</dbReference>
<comment type="cofactor">
    <cofactor evidence="1">
        <name>Mg(2+)</name>
        <dbReference type="ChEBI" id="CHEBI:18420"/>
    </cofactor>
</comment>
<gene>
    <name evidence="7" type="ORF">E3J95_01300</name>
</gene>
<evidence type="ECO:0000256" key="6">
    <source>
        <dbReference type="RuleBase" id="RU004466"/>
    </source>
</evidence>
<dbReference type="SFLD" id="SFLDS00005">
    <property type="entry name" value="Isoprenoid_Synthase_Type_I"/>
    <property type="match status" value="1"/>
</dbReference>
<keyword evidence="4" id="KW-0479">Metal-binding</keyword>
<evidence type="ECO:0000256" key="1">
    <source>
        <dbReference type="ARBA" id="ARBA00001946"/>
    </source>
</evidence>
<evidence type="ECO:0000256" key="4">
    <source>
        <dbReference type="ARBA" id="ARBA00022723"/>
    </source>
</evidence>
<evidence type="ECO:0000256" key="3">
    <source>
        <dbReference type="ARBA" id="ARBA00022679"/>
    </source>
</evidence>
<dbReference type="CDD" id="cd00685">
    <property type="entry name" value="Trans_IPPS_HT"/>
    <property type="match status" value="1"/>
</dbReference>
<dbReference type="GO" id="GO:0004659">
    <property type="term" value="F:prenyltransferase activity"/>
    <property type="evidence" value="ECO:0007669"/>
    <property type="project" value="InterPro"/>
</dbReference>
<dbReference type="SUPFAM" id="SSF48576">
    <property type="entry name" value="Terpenoid synthases"/>
    <property type="match status" value="1"/>
</dbReference>
<dbReference type="GO" id="GO:0008299">
    <property type="term" value="P:isoprenoid biosynthetic process"/>
    <property type="evidence" value="ECO:0007669"/>
    <property type="project" value="InterPro"/>
</dbReference>
<organism evidence="7 8">
    <name type="scientific">Aerophobetes bacterium</name>
    <dbReference type="NCBI Taxonomy" id="2030807"/>
    <lineage>
        <taxon>Bacteria</taxon>
        <taxon>Candidatus Aerophobota</taxon>
    </lineage>
</organism>
<comment type="caution">
    <text evidence="7">The sequence shown here is derived from an EMBL/GenBank/DDBJ whole genome shotgun (WGS) entry which is preliminary data.</text>
</comment>
<accession>A0A523QLQ5</accession>
<dbReference type="Pfam" id="PF00348">
    <property type="entry name" value="polyprenyl_synt"/>
    <property type="match status" value="1"/>
</dbReference>
<comment type="similarity">
    <text evidence="2 6">Belongs to the FPP/GGPP synthase family.</text>
</comment>
<evidence type="ECO:0000313" key="8">
    <source>
        <dbReference type="Proteomes" id="UP000320781"/>
    </source>
</evidence>
<dbReference type="InterPro" id="IPR000092">
    <property type="entry name" value="Polyprenyl_synt"/>
</dbReference>
<keyword evidence="3 6" id="KW-0808">Transferase</keyword>
<sequence length="324" mass="36278">MDLEEIYAPMKDQLQMVKEELRRTLRSDSQLVHPLDEYALNVPGKLLRPALLLFSAKVGGCQDNEPIPLAAVVEMVHTATLIHDDVVDKSDLRRGQPTINSRWGNGISIVLGDHWYSRAFSTLSRLQVPHILEMMLEVIDTICIGELEQLRRCYDPSFGEQEYLDIVEKKTASLMSFCCRAGSLIGKASPEEIDSLANYGLNLGIAFQIVDDCLDLVGSEERAGKSLGSDLLEGKLTLPLISTIGRANKKDRELIEHAFASKQIGTALLNQMRDLAKRYGGIKYALAKAEEYREISKKELRSLKKSESRDSLSFLADYVVERGY</sequence>
<dbReference type="PANTHER" id="PTHR12001">
    <property type="entry name" value="GERANYLGERANYL PYROPHOSPHATE SYNTHASE"/>
    <property type="match status" value="1"/>
</dbReference>
<keyword evidence="5" id="KW-0460">Magnesium</keyword>
<evidence type="ECO:0000256" key="2">
    <source>
        <dbReference type="ARBA" id="ARBA00006706"/>
    </source>
</evidence>
<evidence type="ECO:0000313" key="7">
    <source>
        <dbReference type="EMBL" id="TES86718.1"/>
    </source>
</evidence>
<dbReference type="InterPro" id="IPR008949">
    <property type="entry name" value="Isoprenoid_synthase_dom_sf"/>
</dbReference>
<dbReference type="Gene3D" id="1.10.600.10">
    <property type="entry name" value="Farnesyl Diphosphate Synthase"/>
    <property type="match status" value="1"/>
</dbReference>
<reference evidence="7 8" key="1">
    <citation type="submission" date="2019-03" db="EMBL/GenBank/DDBJ databases">
        <title>Metabolic potential of uncultured bacteria and archaea associated with petroleum seepage in deep-sea sediments.</title>
        <authorList>
            <person name="Dong X."/>
            <person name="Hubert C."/>
        </authorList>
    </citation>
    <scope>NUCLEOTIDE SEQUENCE [LARGE SCALE GENOMIC DNA]</scope>
    <source>
        <strain evidence="7">E44_bin92</strain>
    </source>
</reference>
<evidence type="ECO:0000256" key="5">
    <source>
        <dbReference type="ARBA" id="ARBA00022842"/>
    </source>
</evidence>
<dbReference type="AlphaFoldDB" id="A0A523QLQ5"/>
<dbReference type="InterPro" id="IPR033749">
    <property type="entry name" value="Polyprenyl_synt_CS"/>
</dbReference>
<protein>
    <submittedName>
        <fullName evidence="7">Polyprenyl synthetase family protein</fullName>
    </submittedName>
</protein>
<dbReference type="PANTHER" id="PTHR12001:SF69">
    <property type="entry name" value="ALL TRANS-POLYPRENYL-DIPHOSPHATE SYNTHASE PDSS1"/>
    <property type="match status" value="1"/>
</dbReference>
<dbReference type="EMBL" id="SOKU01000055">
    <property type="protein sequence ID" value="TES86718.1"/>
    <property type="molecule type" value="Genomic_DNA"/>
</dbReference>
<name>A0A523QLQ5_UNCAE</name>
<dbReference type="GO" id="GO:0046872">
    <property type="term" value="F:metal ion binding"/>
    <property type="evidence" value="ECO:0007669"/>
    <property type="project" value="UniProtKB-KW"/>
</dbReference>
<dbReference type="PROSITE" id="PS00723">
    <property type="entry name" value="POLYPRENYL_SYNTHASE_1"/>
    <property type="match status" value="1"/>
</dbReference>